<evidence type="ECO:0000256" key="2">
    <source>
        <dbReference type="ARBA" id="ARBA00005080"/>
    </source>
</evidence>
<dbReference type="InterPro" id="IPR018234">
    <property type="entry name" value="GTP_CycHdrlase_I_CS"/>
</dbReference>
<evidence type="ECO:0000256" key="5">
    <source>
        <dbReference type="ARBA" id="ARBA00022801"/>
    </source>
</evidence>
<comment type="catalytic activity">
    <reaction evidence="1 6">
        <text>GTP + H2O = 7,8-dihydroneopterin 3'-triphosphate + formate + H(+)</text>
        <dbReference type="Rhea" id="RHEA:17473"/>
        <dbReference type="ChEBI" id="CHEBI:15377"/>
        <dbReference type="ChEBI" id="CHEBI:15378"/>
        <dbReference type="ChEBI" id="CHEBI:15740"/>
        <dbReference type="ChEBI" id="CHEBI:37565"/>
        <dbReference type="ChEBI" id="CHEBI:58462"/>
        <dbReference type="EC" id="3.5.4.16"/>
    </reaction>
</comment>
<evidence type="ECO:0000256" key="6">
    <source>
        <dbReference type="HAMAP-Rule" id="MF_00223"/>
    </source>
</evidence>
<evidence type="ECO:0000256" key="1">
    <source>
        <dbReference type="ARBA" id="ARBA00001052"/>
    </source>
</evidence>
<dbReference type="EMBL" id="JADILW010000019">
    <property type="protein sequence ID" value="MBO8479738.1"/>
    <property type="molecule type" value="Genomic_DNA"/>
</dbReference>
<comment type="subunit">
    <text evidence="6">Homopolymer.</text>
</comment>
<accession>A0A9D9IW46</accession>
<dbReference type="PANTHER" id="PTHR11109">
    <property type="entry name" value="GTP CYCLOHYDROLASE I"/>
    <property type="match status" value="1"/>
</dbReference>
<dbReference type="GO" id="GO:0003934">
    <property type="term" value="F:GTP cyclohydrolase I activity"/>
    <property type="evidence" value="ECO:0007669"/>
    <property type="project" value="UniProtKB-UniRule"/>
</dbReference>
<name>A0A9D9IW46_9BACT</name>
<evidence type="ECO:0000256" key="3">
    <source>
        <dbReference type="ARBA" id="ARBA00008085"/>
    </source>
</evidence>
<dbReference type="HAMAP" id="MF_00223">
    <property type="entry name" value="FolE"/>
    <property type="match status" value="1"/>
</dbReference>
<dbReference type="InterPro" id="IPR020602">
    <property type="entry name" value="GTP_CycHdrlase_I_dom"/>
</dbReference>
<keyword evidence="5 6" id="KW-0378">Hydrolase</keyword>
<dbReference type="Gene3D" id="3.30.1130.10">
    <property type="match status" value="1"/>
</dbReference>
<evidence type="ECO:0000256" key="4">
    <source>
        <dbReference type="ARBA" id="ARBA00022563"/>
    </source>
</evidence>
<protein>
    <recommendedName>
        <fullName evidence="6">GTP cyclohydrolase 1</fullName>
        <ecNumber evidence="6">3.5.4.16</ecNumber>
    </recommendedName>
    <alternativeName>
        <fullName evidence="6">GTP cyclohydrolase I</fullName>
        <shortName evidence="6">GTP-CH-I</shortName>
    </alternativeName>
</protein>
<dbReference type="GO" id="GO:0008270">
    <property type="term" value="F:zinc ion binding"/>
    <property type="evidence" value="ECO:0007669"/>
    <property type="project" value="UniProtKB-UniRule"/>
</dbReference>
<dbReference type="SUPFAM" id="SSF55620">
    <property type="entry name" value="Tetrahydrobiopterin biosynthesis enzymes-like"/>
    <property type="match status" value="1"/>
</dbReference>
<dbReference type="GO" id="GO:0006730">
    <property type="term" value="P:one-carbon metabolic process"/>
    <property type="evidence" value="ECO:0007669"/>
    <property type="project" value="UniProtKB-UniRule"/>
</dbReference>
<keyword evidence="4 6" id="KW-0554">One-carbon metabolism</keyword>
<dbReference type="PANTHER" id="PTHR11109:SF7">
    <property type="entry name" value="GTP CYCLOHYDROLASE 1"/>
    <property type="match status" value="1"/>
</dbReference>
<dbReference type="Gene3D" id="1.10.286.10">
    <property type="match status" value="1"/>
</dbReference>
<dbReference type="NCBIfam" id="NF006826">
    <property type="entry name" value="PRK09347.1-3"/>
    <property type="match status" value="1"/>
</dbReference>
<sequence length="194" mass="22296">MITEEQARQDIRELLEYIGENPDRTGLRDTPDRMLRMFREIFRGYDPAQKPEITTFPNGQDGIVYDNMVVDSGTFYSVCEHHCRTFFGEYWFAYLPNPKGRILGLSKIARAVDYCASRLQVQERLVHDVVEMLTEALGDENPPRGMALMMRGRHMCKEGRGVRKPGMMTTTCLTGAFRTNPQVRAEFLSYVGKV</sequence>
<dbReference type="GO" id="GO:0005525">
    <property type="term" value="F:GTP binding"/>
    <property type="evidence" value="ECO:0007669"/>
    <property type="project" value="UniProtKB-KW"/>
</dbReference>
<evidence type="ECO:0000313" key="8">
    <source>
        <dbReference type="EMBL" id="MBO8479738.1"/>
    </source>
</evidence>
<keyword evidence="6" id="KW-0342">GTP-binding</keyword>
<dbReference type="GO" id="GO:0046654">
    <property type="term" value="P:tetrahydrofolate biosynthetic process"/>
    <property type="evidence" value="ECO:0007669"/>
    <property type="project" value="UniProtKB-UniRule"/>
</dbReference>
<comment type="pathway">
    <text evidence="2 6">Cofactor biosynthesis; 7,8-dihydroneopterin triphosphate biosynthesis; 7,8-dihydroneopterin triphosphate from GTP: step 1/1.</text>
</comment>
<dbReference type="InterPro" id="IPR043134">
    <property type="entry name" value="GTP-CH-I_N"/>
</dbReference>
<comment type="caution">
    <text evidence="8">The sequence shown here is derived from an EMBL/GenBank/DDBJ whole genome shotgun (WGS) entry which is preliminary data.</text>
</comment>
<organism evidence="8 9">
    <name type="scientific">Candidatus Cryptobacteroides avistercoris</name>
    <dbReference type="NCBI Taxonomy" id="2840758"/>
    <lineage>
        <taxon>Bacteria</taxon>
        <taxon>Pseudomonadati</taxon>
        <taxon>Bacteroidota</taxon>
        <taxon>Bacteroidia</taxon>
        <taxon>Bacteroidales</taxon>
        <taxon>Candidatus Cryptobacteroides</taxon>
    </lineage>
</organism>
<dbReference type="AlphaFoldDB" id="A0A9D9IW46"/>
<evidence type="ECO:0000259" key="7">
    <source>
        <dbReference type="Pfam" id="PF01227"/>
    </source>
</evidence>
<feature type="binding site" evidence="6">
    <location>
        <position position="82"/>
    </location>
    <ligand>
        <name>Zn(2+)</name>
        <dbReference type="ChEBI" id="CHEBI:29105"/>
    </ligand>
</feature>
<dbReference type="Proteomes" id="UP000823769">
    <property type="component" value="Unassembled WGS sequence"/>
</dbReference>
<comment type="similarity">
    <text evidence="3 6">Belongs to the GTP cyclohydrolase I family.</text>
</comment>
<proteinExistence type="inferred from homology"/>
<reference evidence="8" key="1">
    <citation type="submission" date="2020-10" db="EMBL/GenBank/DDBJ databases">
        <authorList>
            <person name="Gilroy R."/>
        </authorList>
    </citation>
    <scope>NUCLEOTIDE SEQUENCE</scope>
    <source>
        <strain evidence="8">B3-1481</strain>
    </source>
</reference>
<keyword evidence="6" id="KW-0479">Metal-binding</keyword>
<feature type="binding site" evidence="6">
    <location>
        <position position="79"/>
    </location>
    <ligand>
        <name>Zn(2+)</name>
        <dbReference type="ChEBI" id="CHEBI:29105"/>
    </ligand>
</feature>
<dbReference type="InterPro" id="IPR043133">
    <property type="entry name" value="GTP-CH-I_C/QueF"/>
</dbReference>
<dbReference type="GO" id="GO:0005737">
    <property type="term" value="C:cytoplasm"/>
    <property type="evidence" value="ECO:0007669"/>
    <property type="project" value="TreeGrafter"/>
</dbReference>
<evidence type="ECO:0000313" key="9">
    <source>
        <dbReference type="Proteomes" id="UP000823769"/>
    </source>
</evidence>
<reference evidence="8" key="2">
    <citation type="journal article" date="2021" name="PeerJ">
        <title>Extensive microbial diversity within the chicken gut microbiome revealed by metagenomics and culture.</title>
        <authorList>
            <person name="Gilroy R."/>
            <person name="Ravi A."/>
            <person name="Getino M."/>
            <person name="Pursley I."/>
            <person name="Horton D.L."/>
            <person name="Alikhan N.F."/>
            <person name="Baker D."/>
            <person name="Gharbi K."/>
            <person name="Hall N."/>
            <person name="Watson M."/>
            <person name="Adriaenssens E.M."/>
            <person name="Foster-Nyarko E."/>
            <person name="Jarju S."/>
            <person name="Secka A."/>
            <person name="Antonio M."/>
            <person name="Oren A."/>
            <person name="Chaudhuri R.R."/>
            <person name="La Ragione R."/>
            <person name="Hildebrand F."/>
            <person name="Pallen M.J."/>
        </authorList>
    </citation>
    <scope>NUCLEOTIDE SEQUENCE</scope>
    <source>
        <strain evidence="8">B3-1481</strain>
    </source>
</reference>
<dbReference type="Pfam" id="PF01227">
    <property type="entry name" value="GTP_cyclohydroI"/>
    <property type="match status" value="1"/>
</dbReference>
<dbReference type="InterPro" id="IPR001474">
    <property type="entry name" value="GTP_CycHdrlase_I"/>
</dbReference>
<feature type="binding site" evidence="6">
    <location>
        <position position="156"/>
    </location>
    <ligand>
        <name>Zn(2+)</name>
        <dbReference type="ChEBI" id="CHEBI:29105"/>
    </ligand>
</feature>
<feature type="domain" description="GTP cyclohydrolase I" evidence="7">
    <location>
        <begin position="8"/>
        <end position="190"/>
    </location>
</feature>
<keyword evidence="6" id="KW-0862">Zinc</keyword>
<dbReference type="EC" id="3.5.4.16" evidence="6"/>
<dbReference type="PROSITE" id="PS00860">
    <property type="entry name" value="GTP_CYCLOHYDROL_1_2"/>
    <property type="match status" value="1"/>
</dbReference>
<dbReference type="GO" id="GO:0006729">
    <property type="term" value="P:tetrahydrobiopterin biosynthetic process"/>
    <property type="evidence" value="ECO:0007669"/>
    <property type="project" value="TreeGrafter"/>
</dbReference>
<keyword evidence="6" id="KW-0547">Nucleotide-binding</keyword>
<gene>
    <name evidence="6" type="primary">folE</name>
    <name evidence="8" type="ORF">IAB76_01300</name>
</gene>